<accession>A0ABR8MJ58</accession>
<keyword evidence="4" id="KW-1185">Reference proteome</keyword>
<proteinExistence type="predicted"/>
<dbReference type="RefSeq" id="WP_191200405.1">
    <property type="nucleotide sequence ID" value="NZ_BAAAPA010000006.1"/>
</dbReference>
<reference evidence="3 4" key="1">
    <citation type="submission" date="2020-09" db="EMBL/GenBank/DDBJ databases">
        <title>novel species in genus Nocardioides.</title>
        <authorList>
            <person name="Zhang G."/>
        </authorList>
    </citation>
    <scope>NUCLEOTIDE SEQUENCE [LARGE SCALE GENOMIC DNA]</scope>
    <source>
        <strain evidence="3 4">19197</strain>
    </source>
</reference>
<protein>
    <submittedName>
        <fullName evidence="3">Ig-like domain repeat protein</fullName>
    </submittedName>
</protein>
<dbReference type="InterPro" id="IPR013783">
    <property type="entry name" value="Ig-like_fold"/>
</dbReference>
<gene>
    <name evidence="3" type="ORF">IEZ25_15815</name>
</gene>
<evidence type="ECO:0000313" key="3">
    <source>
        <dbReference type="EMBL" id="MBD3916089.1"/>
    </source>
</evidence>
<feature type="domain" description="Bacterial Ig-like" evidence="2">
    <location>
        <begin position="37"/>
        <end position="123"/>
    </location>
</feature>
<name>A0ABR8MJ58_9ACTN</name>
<feature type="signal peptide" evidence="1">
    <location>
        <begin position="1"/>
        <end position="27"/>
    </location>
</feature>
<dbReference type="EMBL" id="JACXYY010000006">
    <property type="protein sequence ID" value="MBD3916089.1"/>
    <property type="molecule type" value="Genomic_DNA"/>
</dbReference>
<dbReference type="Pfam" id="PF16640">
    <property type="entry name" value="Big_3_5"/>
    <property type="match status" value="1"/>
</dbReference>
<feature type="chain" id="PRO_5045282406" evidence="1">
    <location>
        <begin position="28"/>
        <end position="224"/>
    </location>
</feature>
<evidence type="ECO:0000256" key="1">
    <source>
        <dbReference type="SAM" id="SignalP"/>
    </source>
</evidence>
<comment type="caution">
    <text evidence="3">The sequence shown here is derived from an EMBL/GenBank/DDBJ whole genome shotgun (WGS) entry which is preliminary data.</text>
</comment>
<evidence type="ECO:0000259" key="2">
    <source>
        <dbReference type="Pfam" id="PF16640"/>
    </source>
</evidence>
<sequence length="224" mass="23434">MSTRRLLAGSLVVLTTGAAGLAPPAAAAVSTTSTSLVLSSTRSTYGQTVTAAASVTSTAEPAVGAVYFSVDGVAFRANVAATGNATLVLPAADVGQHTVTATFVPQLPDSQQGSTSSAQAWTVDRVRTRLEVRVTGRGARIPTSVRVRAAGEYGSRPTGRVRVVLKRAGTRGTTVDSQVLAPDGGVETRLGTLPRGRYRVTVTYAGDGRHLRERRVQWFRVVKR</sequence>
<evidence type="ECO:0000313" key="4">
    <source>
        <dbReference type="Proteomes" id="UP000649289"/>
    </source>
</evidence>
<keyword evidence="1" id="KW-0732">Signal</keyword>
<organism evidence="3 4">
    <name type="scientific">Nocardioides hwasunensis</name>
    <dbReference type="NCBI Taxonomy" id="397258"/>
    <lineage>
        <taxon>Bacteria</taxon>
        <taxon>Bacillati</taxon>
        <taxon>Actinomycetota</taxon>
        <taxon>Actinomycetes</taxon>
        <taxon>Propionibacteriales</taxon>
        <taxon>Nocardioidaceae</taxon>
        <taxon>Nocardioides</taxon>
    </lineage>
</organism>
<dbReference type="Proteomes" id="UP000649289">
    <property type="component" value="Unassembled WGS sequence"/>
</dbReference>
<dbReference type="Gene3D" id="2.60.40.10">
    <property type="entry name" value="Immunoglobulins"/>
    <property type="match status" value="1"/>
</dbReference>
<dbReference type="InterPro" id="IPR032109">
    <property type="entry name" value="Big_3_5"/>
</dbReference>